<comment type="subcellular location">
    <subcellularLocation>
        <location evidence="1">Cytoplasm</location>
        <location evidence="1">Cytoskeleton</location>
        <location evidence="1">Cilium axoneme</location>
    </subcellularLocation>
</comment>
<dbReference type="KEGG" id="mpp:MICPUCDRAFT_57237"/>
<dbReference type="GO" id="GO:0008270">
    <property type="term" value="F:zinc ion binding"/>
    <property type="evidence" value="ECO:0007669"/>
    <property type="project" value="UniProtKB-KW"/>
</dbReference>
<dbReference type="InterPro" id="IPR050576">
    <property type="entry name" value="Cilia_flagella_integrity"/>
</dbReference>
<protein>
    <submittedName>
        <fullName evidence="8">Predicted protein</fullName>
    </submittedName>
</protein>
<dbReference type="Gene3D" id="3.80.10.10">
    <property type="entry name" value="Ribonuclease Inhibitor"/>
    <property type="match status" value="2"/>
</dbReference>
<keyword evidence="5" id="KW-0862">Zinc</keyword>
<dbReference type="OrthoDB" id="551214at2759"/>
<dbReference type="eggNOG" id="KOG0800">
    <property type="taxonomic scope" value="Eukaryota"/>
</dbReference>
<keyword evidence="4" id="KW-0966">Cell projection</keyword>
<accession>C1MQC3</accession>
<feature type="region of interest" description="Disordered" evidence="6">
    <location>
        <begin position="396"/>
        <end position="418"/>
    </location>
</feature>
<dbReference type="Pfam" id="PF13639">
    <property type="entry name" value="zf-RING_2"/>
    <property type="match status" value="1"/>
</dbReference>
<keyword evidence="5" id="KW-0479">Metal-binding</keyword>
<evidence type="ECO:0000256" key="1">
    <source>
        <dbReference type="ARBA" id="ARBA00004430"/>
    </source>
</evidence>
<dbReference type="GeneID" id="9683170"/>
<evidence type="ECO:0000256" key="5">
    <source>
        <dbReference type="PROSITE-ProRule" id="PRU00175"/>
    </source>
</evidence>
<sequence>MASSSAAALAAEFETAKLMRECAEREVAERDAVDENGHPVMTHRAVASIVRECKGFIVPEVNDKLWLQNRRWKVVQGLEKFTGVGVLHLENNQIGPTLGPGLRHMTKLKLLNLSCNMIRTVDVNLAANAQLSLLNLATNQISSFTEGGLPASLNTLTLDSNCLDRAAAIAPLASLPNLEVLDLQRNKLDGEDLFPLFASFKALKVLYLQGNPIQRAPNYRRKLVSSCASLTYLDASPVEELEKTGAAAWARGGADAEISARRSFHEERRAAQRATTRRIAAERAARRAAASIGDDASGRRVLLPDAMRALATFVLDDAWASALSERDCPVCVQPLKAGERALPLDACGHVFHLACLKPWLTQASATCPLCRAAVVAPSGGVAAAETGEAAKAAAKAGEDADAARARTDGGGLSSDDIPGRWMRAPVSNFVLSMPSIGATPSPGGFCAGNDFTDGRSGGEGGRVDVDVDGDGDGDADRPERTITAGQRETNAIIQSHLRKRFSKLSSSRAAVEADQLYAEAMFARAKERRAEAREKAAAAAAAGADGEVATTTTTAAAREEAKARVAADVGETAGPVEPEPEPEPAAAAAEPEPEPEPEPATAATPSVDGTAAERIAFAAQLLARSAPASH</sequence>
<organism evidence="9">
    <name type="scientific">Micromonas pusilla (strain CCMP1545)</name>
    <name type="common">Picoplanktonic green alga</name>
    <dbReference type="NCBI Taxonomy" id="564608"/>
    <lineage>
        <taxon>Eukaryota</taxon>
        <taxon>Viridiplantae</taxon>
        <taxon>Chlorophyta</taxon>
        <taxon>Mamiellophyceae</taxon>
        <taxon>Mamiellales</taxon>
        <taxon>Mamiellaceae</taxon>
        <taxon>Micromonas</taxon>
    </lineage>
</organism>
<keyword evidence="3" id="KW-0677">Repeat</keyword>
<keyword evidence="9" id="KW-1185">Reference proteome</keyword>
<dbReference type="PANTHER" id="PTHR45973:SF9">
    <property type="entry name" value="LEUCINE-RICH REPEAT-CONTAINING PROTEIN 46"/>
    <property type="match status" value="1"/>
</dbReference>
<dbReference type="Proteomes" id="UP000001876">
    <property type="component" value="Unassembled WGS sequence"/>
</dbReference>
<dbReference type="SUPFAM" id="SSF57850">
    <property type="entry name" value="RING/U-box"/>
    <property type="match status" value="1"/>
</dbReference>
<dbReference type="STRING" id="564608.C1MQC3"/>
<feature type="region of interest" description="Disordered" evidence="6">
    <location>
        <begin position="456"/>
        <end position="478"/>
    </location>
</feature>
<evidence type="ECO:0000256" key="6">
    <source>
        <dbReference type="SAM" id="MobiDB-lite"/>
    </source>
</evidence>
<evidence type="ECO:0000256" key="3">
    <source>
        <dbReference type="ARBA" id="ARBA00022737"/>
    </source>
</evidence>
<dbReference type="GO" id="GO:0005930">
    <property type="term" value="C:axoneme"/>
    <property type="evidence" value="ECO:0007669"/>
    <property type="project" value="UniProtKB-SubCell"/>
</dbReference>
<feature type="domain" description="RING-type" evidence="7">
    <location>
        <begin position="328"/>
        <end position="371"/>
    </location>
</feature>
<dbReference type="EMBL" id="GG663738">
    <property type="protein sequence ID" value="EEH58054.1"/>
    <property type="molecule type" value="Genomic_DNA"/>
</dbReference>
<reference evidence="8 9" key="1">
    <citation type="journal article" date="2009" name="Science">
        <title>Green evolution and dynamic adaptations revealed by genomes of the marine picoeukaryotes Micromonas.</title>
        <authorList>
            <person name="Worden A.Z."/>
            <person name="Lee J.H."/>
            <person name="Mock T."/>
            <person name="Rouze P."/>
            <person name="Simmons M.P."/>
            <person name="Aerts A.L."/>
            <person name="Allen A.E."/>
            <person name="Cuvelier M.L."/>
            <person name="Derelle E."/>
            <person name="Everett M.V."/>
            <person name="Foulon E."/>
            <person name="Grimwood J."/>
            <person name="Gundlach H."/>
            <person name="Henrissat B."/>
            <person name="Napoli C."/>
            <person name="McDonald S.M."/>
            <person name="Parker M.S."/>
            <person name="Rombauts S."/>
            <person name="Salamov A."/>
            <person name="Von Dassow P."/>
            <person name="Badger J.H."/>
            <person name="Coutinho P.M."/>
            <person name="Demir E."/>
            <person name="Dubchak I."/>
            <person name="Gentemann C."/>
            <person name="Eikrem W."/>
            <person name="Gready J.E."/>
            <person name="John U."/>
            <person name="Lanier W."/>
            <person name="Lindquist E.A."/>
            <person name="Lucas S."/>
            <person name="Mayer K.F."/>
            <person name="Moreau H."/>
            <person name="Not F."/>
            <person name="Otillar R."/>
            <person name="Panaud O."/>
            <person name="Pangilinan J."/>
            <person name="Paulsen I."/>
            <person name="Piegu B."/>
            <person name="Poliakov A."/>
            <person name="Robbens S."/>
            <person name="Schmutz J."/>
            <person name="Toulza E."/>
            <person name="Wyss T."/>
            <person name="Zelensky A."/>
            <person name="Zhou K."/>
            <person name="Armbrust E.V."/>
            <person name="Bhattacharya D."/>
            <person name="Goodenough U.W."/>
            <person name="Van de Peer Y."/>
            <person name="Grigoriev I.V."/>
        </authorList>
    </citation>
    <scope>NUCLEOTIDE SEQUENCE [LARGE SCALE GENOMIC DNA]</scope>
    <source>
        <strain evidence="8 9">CCMP1545</strain>
    </source>
</reference>
<feature type="region of interest" description="Disordered" evidence="6">
    <location>
        <begin position="570"/>
        <end position="612"/>
    </location>
</feature>
<dbReference type="InterPro" id="IPR001841">
    <property type="entry name" value="Znf_RING"/>
</dbReference>
<evidence type="ECO:0000313" key="8">
    <source>
        <dbReference type="EMBL" id="EEH58054.1"/>
    </source>
</evidence>
<dbReference type="AlphaFoldDB" id="C1MQC3"/>
<proteinExistence type="predicted"/>
<dbReference type="SUPFAM" id="SSF52075">
    <property type="entry name" value="Outer arm dynein light chain 1"/>
    <property type="match status" value="1"/>
</dbReference>
<name>C1MQC3_MICPC</name>
<gene>
    <name evidence="8" type="ORF">MICPUCDRAFT_57237</name>
</gene>
<dbReference type="InterPro" id="IPR032675">
    <property type="entry name" value="LRR_dom_sf"/>
</dbReference>
<dbReference type="InterPro" id="IPR013083">
    <property type="entry name" value="Znf_RING/FYVE/PHD"/>
</dbReference>
<dbReference type="OMA" id="SHTRWIN"/>
<keyword evidence="2" id="KW-0433">Leucine-rich repeat</keyword>
<dbReference type="RefSeq" id="XP_003058103.1">
    <property type="nucleotide sequence ID" value="XM_003058057.1"/>
</dbReference>
<keyword evidence="5" id="KW-0863">Zinc-finger</keyword>
<feature type="compositionally biased region" description="Basic and acidic residues" evidence="6">
    <location>
        <begin position="396"/>
        <end position="407"/>
    </location>
</feature>
<evidence type="ECO:0000256" key="2">
    <source>
        <dbReference type="ARBA" id="ARBA00022614"/>
    </source>
</evidence>
<dbReference type="Gene3D" id="3.30.40.10">
    <property type="entry name" value="Zinc/RING finger domain, C3HC4 (zinc finger)"/>
    <property type="match status" value="1"/>
</dbReference>
<dbReference type="PROSITE" id="PS50089">
    <property type="entry name" value="ZF_RING_2"/>
    <property type="match status" value="1"/>
</dbReference>
<evidence type="ECO:0000256" key="4">
    <source>
        <dbReference type="ARBA" id="ARBA00023273"/>
    </source>
</evidence>
<evidence type="ECO:0000313" key="9">
    <source>
        <dbReference type="Proteomes" id="UP000001876"/>
    </source>
</evidence>
<dbReference type="SMART" id="SM00184">
    <property type="entry name" value="RING"/>
    <property type="match status" value="1"/>
</dbReference>
<evidence type="ECO:0000259" key="7">
    <source>
        <dbReference type="PROSITE" id="PS50089"/>
    </source>
</evidence>
<dbReference type="PANTHER" id="PTHR45973">
    <property type="entry name" value="PROTEIN PHOSPHATASE 1 REGULATORY SUBUNIT SDS22-RELATED"/>
    <property type="match status" value="1"/>
</dbReference>